<keyword evidence="2" id="KW-1185">Reference proteome</keyword>
<gene>
    <name evidence="1" type="ORF">F7725_011527</name>
</gene>
<organism evidence="1 2">
    <name type="scientific">Dissostichus mawsoni</name>
    <name type="common">Antarctic cod</name>
    <dbReference type="NCBI Taxonomy" id="36200"/>
    <lineage>
        <taxon>Eukaryota</taxon>
        <taxon>Metazoa</taxon>
        <taxon>Chordata</taxon>
        <taxon>Craniata</taxon>
        <taxon>Vertebrata</taxon>
        <taxon>Euteleostomi</taxon>
        <taxon>Actinopterygii</taxon>
        <taxon>Neopterygii</taxon>
        <taxon>Teleostei</taxon>
        <taxon>Neoteleostei</taxon>
        <taxon>Acanthomorphata</taxon>
        <taxon>Eupercaria</taxon>
        <taxon>Perciformes</taxon>
        <taxon>Notothenioidei</taxon>
        <taxon>Nototheniidae</taxon>
        <taxon>Dissostichus</taxon>
    </lineage>
</organism>
<name>A0A7J5Z9H3_DISMA</name>
<accession>A0A7J5Z9H3</accession>
<dbReference type="Proteomes" id="UP000518266">
    <property type="component" value="Unassembled WGS sequence"/>
</dbReference>
<reference evidence="1 2" key="1">
    <citation type="submission" date="2020-03" db="EMBL/GenBank/DDBJ databases">
        <title>Dissostichus mawsoni Genome sequencing and assembly.</title>
        <authorList>
            <person name="Park H."/>
        </authorList>
    </citation>
    <scope>NUCLEOTIDE SEQUENCE [LARGE SCALE GENOMIC DNA]</scope>
    <source>
        <strain evidence="1">DM0001</strain>
        <tissue evidence="1">Muscle</tissue>
    </source>
</reference>
<evidence type="ECO:0000313" key="1">
    <source>
        <dbReference type="EMBL" id="KAF3858326.1"/>
    </source>
</evidence>
<sequence>MHMIDYLGFHRFQEDQNPLLDPGLQDLDNHRLPVGLGHLRKTDAEAHLDLARRTKPRHSSVPFLPRQTIRSWERGDRETGENVVGEQRETLNVVKGMDCHLALGSQVSQGSQDLPQAPELLLPLEALVVLGGQLLHDQEGLHIDYLSVLGSLAFQETTPHRSLLSVLENLLVLGYLALRGYLDVFLYLEIQRVLAGQLHQHLLDLLEVQEARIPLTQHSQLVLVYLKNLVDPGNHETQGVHLHQVCQGVPGLLSLPLSQECCRNMSLLFVLEGLEIPFDL</sequence>
<dbReference type="EMBL" id="JAAKFY010000004">
    <property type="protein sequence ID" value="KAF3858326.1"/>
    <property type="molecule type" value="Genomic_DNA"/>
</dbReference>
<comment type="caution">
    <text evidence="1">The sequence shown here is derived from an EMBL/GenBank/DDBJ whole genome shotgun (WGS) entry which is preliminary data.</text>
</comment>
<proteinExistence type="predicted"/>
<protein>
    <submittedName>
        <fullName evidence="1">Uncharacterized protein</fullName>
    </submittedName>
</protein>
<evidence type="ECO:0000313" key="2">
    <source>
        <dbReference type="Proteomes" id="UP000518266"/>
    </source>
</evidence>
<dbReference type="AlphaFoldDB" id="A0A7J5Z9H3"/>